<dbReference type="GO" id="GO:0016747">
    <property type="term" value="F:acyltransferase activity, transferring groups other than amino-acyl groups"/>
    <property type="evidence" value="ECO:0007669"/>
    <property type="project" value="InterPro"/>
</dbReference>
<dbReference type="PROSITE" id="PS51186">
    <property type="entry name" value="GNAT"/>
    <property type="match status" value="1"/>
</dbReference>
<dbReference type="Proteomes" id="UP001229421">
    <property type="component" value="Unassembled WGS sequence"/>
</dbReference>
<evidence type="ECO:0000259" key="1">
    <source>
        <dbReference type="PROSITE" id="PS51186"/>
    </source>
</evidence>
<dbReference type="InterPro" id="IPR016181">
    <property type="entry name" value="Acyl_CoA_acyltransferase"/>
</dbReference>
<reference evidence="2" key="1">
    <citation type="journal article" date="2023" name="bioRxiv">
        <title>Improved chromosome-level genome assembly for marigold (Tagetes erecta).</title>
        <authorList>
            <person name="Jiang F."/>
            <person name="Yuan L."/>
            <person name="Wang S."/>
            <person name="Wang H."/>
            <person name="Xu D."/>
            <person name="Wang A."/>
            <person name="Fan W."/>
        </authorList>
    </citation>
    <scope>NUCLEOTIDE SEQUENCE</scope>
    <source>
        <strain evidence="2">WSJ</strain>
        <tissue evidence="2">Leaf</tissue>
    </source>
</reference>
<proteinExistence type="predicted"/>
<dbReference type="SUPFAM" id="SSF55729">
    <property type="entry name" value="Acyl-CoA N-acyltransferases (Nat)"/>
    <property type="match status" value="1"/>
</dbReference>
<evidence type="ECO:0000313" key="3">
    <source>
        <dbReference type="Proteomes" id="UP001229421"/>
    </source>
</evidence>
<dbReference type="Pfam" id="PF00583">
    <property type="entry name" value="Acetyltransf_1"/>
    <property type="match status" value="1"/>
</dbReference>
<sequence>MFPACYGSKQTLNPRMITMTMNSRPDVKKQEFSLQLQKNSPQVTSQTRLRFDRKQADQLCVPNKKHEFGQFVAREAVLDEEYWTAAWLRAETHWENRTDDRFADSYKKKFTEQEFNALKRQSETKLGQKSACIVTVKKEHKNERHTVLKSLVGTLDVSIRPFLHGETFPGEKVKAPIFNSKERKELKSQYGYIANLCVAKSARRQGIARNMLHFAINSALSDGAEQVYVHVHRNNIAAQELYEKLGFKMVELATPQLSRDKMYLLCYIP</sequence>
<dbReference type="PANTHER" id="PTHR47426">
    <property type="entry name" value="ACYL-COA N-ACYLTRANSFERASES (NAT) SUPERFAMILY PROTEIN"/>
    <property type="match status" value="1"/>
</dbReference>
<evidence type="ECO:0000313" key="2">
    <source>
        <dbReference type="EMBL" id="KAK1418633.1"/>
    </source>
</evidence>
<organism evidence="2 3">
    <name type="scientific">Tagetes erecta</name>
    <name type="common">African marigold</name>
    <dbReference type="NCBI Taxonomy" id="13708"/>
    <lineage>
        <taxon>Eukaryota</taxon>
        <taxon>Viridiplantae</taxon>
        <taxon>Streptophyta</taxon>
        <taxon>Embryophyta</taxon>
        <taxon>Tracheophyta</taxon>
        <taxon>Spermatophyta</taxon>
        <taxon>Magnoliopsida</taxon>
        <taxon>eudicotyledons</taxon>
        <taxon>Gunneridae</taxon>
        <taxon>Pentapetalae</taxon>
        <taxon>asterids</taxon>
        <taxon>campanulids</taxon>
        <taxon>Asterales</taxon>
        <taxon>Asteraceae</taxon>
        <taxon>Asteroideae</taxon>
        <taxon>Heliantheae alliance</taxon>
        <taxon>Tageteae</taxon>
        <taxon>Tagetes</taxon>
    </lineage>
</organism>
<name>A0AAD8K9V3_TARER</name>
<comment type="caution">
    <text evidence="2">The sequence shown here is derived from an EMBL/GenBank/DDBJ whole genome shotgun (WGS) entry which is preliminary data.</text>
</comment>
<feature type="domain" description="N-acetyltransferase" evidence="1">
    <location>
        <begin position="105"/>
        <end position="269"/>
    </location>
</feature>
<dbReference type="CDD" id="cd04301">
    <property type="entry name" value="NAT_SF"/>
    <property type="match status" value="1"/>
</dbReference>
<dbReference type="InterPro" id="IPR000182">
    <property type="entry name" value="GNAT_dom"/>
</dbReference>
<dbReference type="AlphaFoldDB" id="A0AAD8K9V3"/>
<keyword evidence="3" id="KW-1185">Reference proteome</keyword>
<dbReference type="EMBL" id="JAUHHV010000007">
    <property type="protein sequence ID" value="KAK1418633.1"/>
    <property type="molecule type" value="Genomic_DNA"/>
</dbReference>
<accession>A0AAD8K9V3</accession>
<gene>
    <name evidence="2" type="ORF">QVD17_27778</name>
</gene>
<protein>
    <recommendedName>
        <fullName evidence="1">N-acetyltransferase domain-containing protein</fullName>
    </recommendedName>
</protein>
<dbReference type="PANTHER" id="PTHR47426:SF3">
    <property type="entry name" value="GCN5-RELATED N-ACETYLTRANSFERASE 6, CHLOROPLASTIC"/>
    <property type="match status" value="1"/>
</dbReference>
<dbReference type="Gene3D" id="3.40.630.30">
    <property type="match status" value="1"/>
</dbReference>